<dbReference type="EMBL" id="JAMPLM010000042">
    <property type="protein sequence ID" value="MEP1061718.1"/>
    <property type="molecule type" value="Genomic_DNA"/>
</dbReference>
<feature type="transmembrane region" description="Helical" evidence="1">
    <location>
        <begin position="151"/>
        <end position="177"/>
    </location>
</feature>
<evidence type="ECO:0000313" key="2">
    <source>
        <dbReference type="EMBL" id="MEP1061718.1"/>
    </source>
</evidence>
<proteinExistence type="predicted"/>
<reference evidence="2 3" key="1">
    <citation type="submission" date="2022-04" db="EMBL/GenBank/DDBJ databases">
        <title>Positive selection, recombination, and allopatry shape intraspecific diversity of widespread and dominant cyanobacteria.</title>
        <authorList>
            <person name="Wei J."/>
            <person name="Shu W."/>
            <person name="Hu C."/>
        </authorList>
    </citation>
    <scope>NUCLEOTIDE SEQUENCE [LARGE SCALE GENOMIC DNA]</scope>
    <source>
        <strain evidence="2 3">AS-A4</strain>
    </source>
</reference>
<keyword evidence="1" id="KW-0472">Membrane</keyword>
<protein>
    <submittedName>
        <fullName evidence="2">GAP family protein</fullName>
    </submittedName>
</protein>
<sequence length="229" mass="25212">MSIQLTLSFLILAVVDSLNPSIILMTLYLLSTKRPKKRTASYIFAVFVTNWTLGLLVYFGLGATLSAIINRIIYTTSWWAYAIQFVAAVALLIAAVRMKTEADTSLTRKPKKINPVATFSLGVGLTFLEFSTAAPYLGAIAALTKAAPPTLLVITALGLYNIIYVGIPLTLFSIFLFKHDQAQPLLTRINLHVSCWIKKIMKVAFFILGVLLLADFVGYLLGHPFLVPQ</sequence>
<keyword evidence="1" id="KW-0812">Transmembrane</keyword>
<feature type="transmembrane region" description="Helical" evidence="1">
    <location>
        <begin position="42"/>
        <end position="72"/>
    </location>
</feature>
<dbReference type="InterPro" id="IPR021315">
    <property type="entry name" value="Gap/Sap"/>
</dbReference>
<accession>A0ABV0KR56</accession>
<comment type="caution">
    <text evidence="2">The sequence shown here is derived from an EMBL/GenBank/DDBJ whole genome shotgun (WGS) entry which is preliminary data.</text>
</comment>
<dbReference type="Proteomes" id="UP001476950">
    <property type="component" value="Unassembled WGS sequence"/>
</dbReference>
<keyword evidence="1" id="KW-1133">Transmembrane helix</keyword>
<evidence type="ECO:0000256" key="1">
    <source>
        <dbReference type="SAM" id="Phobius"/>
    </source>
</evidence>
<feature type="transmembrane region" description="Helical" evidence="1">
    <location>
        <begin position="203"/>
        <end position="222"/>
    </location>
</feature>
<organism evidence="2 3">
    <name type="scientific">Stenomitos frigidus AS-A4</name>
    <dbReference type="NCBI Taxonomy" id="2933935"/>
    <lineage>
        <taxon>Bacteria</taxon>
        <taxon>Bacillati</taxon>
        <taxon>Cyanobacteriota</taxon>
        <taxon>Cyanophyceae</taxon>
        <taxon>Leptolyngbyales</taxon>
        <taxon>Leptolyngbyaceae</taxon>
        <taxon>Stenomitos</taxon>
    </lineage>
</organism>
<keyword evidence="3" id="KW-1185">Reference proteome</keyword>
<gene>
    <name evidence="2" type="ORF">NDI38_25430</name>
</gene>
<feature type="transmembrane region" description="Helical" evidence="1">
    <location>
        <begin position="78"/>
        <end position="96"/>
    </location>
</feature>
<evidence type="ECO:0000313" key="3">
    <source>
        <dbReference type="Proteomes" id="UP001476950"/>
    </source>
</evidence>
<feature type="transmembrane region" description="Helical" evidence="1">
    <location>
        <begin position="116"/>
        <end position="139"/>
    </location>
</feature>
<feature type="transmembrane region" description="Helical" evidence="1">
    <location>
        <begin position="6"/>
        <end position="30"/>
    </location>
</feature>
<dbReference type="Pfam" id="PF11139">
    <property type="entry name" value="SfLAP"/>
    <property type="match status" value="1"/>
</dbReference>
<dbReference type="RefSeq" id="WP_190449914.1">
    <property type="nucleotide sequence ID" value="NZ_JAMPLM010000042.1"/>
</dbReference>
<name>A0ABV0KR56_9CYAN</name>